<evidence type="ECO:0000313" key="2">
    <source>
        <dbReference type="EMBL" id="GLD66437.1"/>
    </source>
</evidence>
<keyword evidence="3" id="KW-1185">Reference proteome</keyword>
<gene>
    <name evidence="2" type="ORF">AKAME5_002939000</name>
</gene>
<organism evidence="2 3">
    <name type="scientific">Lates japonicus</name>
    <name type="common">Japanese lates</name>
    <dbReference type="NCBI Taxonomy" id="270547"/>
    <lineage>
        <taxon>Eukaryota</taxon>
        <taxon>Metazoa</taxon>
        <taxon>Chordata</taxon>
        <taxon>Craniata</taxon>
        <taxon>Vertebrata</taxon>
        <taxon>Euteleostomi</taxon>
        <taxon>Actinopterygii</taxon>
        <taxon>Neopterygii</taxon>
        <taxon>Teleostei</taxon>
        <taxon>Neoteleostei</taxon>
        <taxon>Acanthomorphata</taxon>
        <taxon>Carangaria</taxon>
        <taxon>Carangaria incertae sedis</taxon>
        <taxon>Centropomidae</taxon>
        <taxon>Lates</taxon>
    </lineage>
</organism>
<accession>A0AAD3RF74</accession>
<keyword evidence="2" id="KW-0347">Helicase</keyword>
<dbReference type="GO" id="GO:0004386">
    <property type="term" value="F:helicase activity"/>
    <property type="evidence" value="ECO:0007669"/>
    <property type="project" value="UniProtKB-KW"/>
</dbReference>
<protein>
    <submittedName>
        <fullName evidence="2">Pre-mRNA-splicing factor ATP-dependent RNA helicase DHX15-like isoform X1</fullName>
    </submittedName>
</protein>
<dbReference type="AlphaFoldDB" id="A0AAD3RF74"/>
<dbReference type="Proteomes" id="UP001279410">
    <property type="component" value="Unassembled WGS sequence"/>
</dbReference>
<dbReference type="Pfam" id="PF07717">
    <property type="entry name" value="OB_NTP_bind"/>
    <property type="match status" value="1"/>
</dbReference>
<dbReference type="InterPro" id="IPR011709">
    <property type="entry name" value="DEAD-box_helicase_OB_fold"/>
</dbReference>
<sequence>MDASVCRRAPVNGRDYSSTSARALVTGFFMCRSIAHLERSGQYLTVKDNQVVQLHPSTVLDHKPEWVLYNEFVLTTKNYIRTCTDIKPEW</sequence>
<evidence type="ECO:0000313" key="3">
    <source>
        <dbReference type="Proteomes" id="UP001279410"/>
    </source>
</evidence>
<proteinExistence type="predicted"/>
<keyword evidence="2" id="KW-0067">ATP-binding</keyword>
<keyword evidence="2" id="KW-0378">Hydrolase</keyword>
<name>A0AAD3RF74_LATJO</name>
<comment type="caution">
    <text evidence="2">The sequence shown here is derived from an EMBL/GenBank/DDBJ whole genome shotgun (WGS) entry which is preliminary data.</text>
</comment>
<reference evidence="2" key="1">
    <citation type="submission" date="2022-08" db="EMBL/GenBank/DDBJ databases">
        <title>Genome sequencing of akame (Lates japonicus).</title>
        <authorList>
            <person name="Hashiguchi Y."/>
            <person name="Takahashi H."/>
        </authorList>
    </citation>
    <scope>NUCLEOTIDE SEQUENCE</scope>
    <source>
        <strain evidence="2">Kochi</strain>
    </source>
</reference>
<keyword evidence="2" id="KW-0547">Nucleotide-binding</keyword>
<evidence type="ECO:0000259" key="1">
    <source>
        <dbReference type="Pfam" id="PF07717"/>
    </source>
</evidence>
<feature type="domain" description="DEAD-box helicase OB fold" evidence="1">
    <location>
        <begin position="22"/>
        <end position="90"/>
    </location>
</feature>
<dbReference type="EMBL" id="BRZM01005880">
    <property type="protein sequence ID" value="GLD66437.1"/>
    <property type="molecule type" value="Genomic_DNA"/>
</dbReference>